<dbReference type="Proteomes" id="UP001457282">
    <property type="component" value="Unassembled WGS sequence"/>
</dbReference>
<dbReference type="EMBL" id="JBEDUW010000002">
    <property type="protein sequence ID" value="KAK9943146.1"/>
    <property type="molecule type" value="Genomic_DNA"/>
</dbReference>
<reference evidence="2 3" key="1">
    <citation type="journal article" date="2023" name="G3 (Bethesda)">
        <title>A chromosome-length genome assembly and annotation of blackberry (Rubus argutus, cv. 'Hillquist').</title>
        <authorList>
            <person name="Bruna T."/>
            <person name="Aryal R."/>
            <person name="Dudchenko O."/>
            <person name="Sargent D.J."/>
            <person name="Mead D."/>
            <person name="Buti M."/>
            <person name="Cavallini A."/>
            <person name="Hytonen T."/>
            <person name="Andres J."/>
            <person name="Pham M."/>
            <person name="Weisz D."/>
            <person name="Mascagni F."/>
            <person name="Usai G."/>
            <person name="Natali L."/>
            <person name="Bassil N."/>
            <person name="Fernandez G.E."/>
            <person name="Lomsadze A."/>
            <person name="Armour M."/>
            <person name="Olukolu B."/>
            <person name="Poorten T."/>
            <person name="Britton C."/>
            <person name="Davik J."/>
            <person name="Ashrafi H."/>
            <person name="Aiden E.L."/>
            <person name="Borodovsky M."/>
            <person name="Worthington M."/>
        </authorList>
    </citation>
    <scope>NUCLEOTIDE SEQUENCE [LARGE SCALE GENOMIC DNA]</scope>
    <source>
        <strain evidence="2">PI 553951</strain>
    </source>
</reference>
<feature type="compositionally biased region" description="Basic residues" evidence="1">
    <location>
        <begin position="79"/>
        <end position="90"/>
    </location>
</feature>
<comment type="caution">
    <text evidence="2">The sequence shown here is derived from an EMBL/GenBank/DDBJ whole genome shotgun (WGS) entry which is preliminary data.</text>
</comment>
<sequence>MQAPEVPSCGYVRTRSELEEVEERSGSNMEIDRPLAILEVGIAQERKRRCVDMLQPASASVGPELIPSADPSIFVDRVKSKRSQKSPKGARKVESVKGPKKIPSNMVVFTKSPQELETFSTIKPTSPPEEQSSLNNGARVFFSSNDGSSAMGGRVQTESPPYLHSLDPWSIDGDDDWCRWWEGGGEVMMIDGGAVGFLENMVDLHGVLGSGLLREDGNSARAR</sequence>
<proteinExistence type="predicted"/>
<protein>
    <submittedName>
        <fullName evidence="2">Uncharacterized protein</fullName>
    </submittedName>
</protein>
<evidence type="ECO:0000313" key="3">
    <source>
        <dbReference type="Proteomes" id="UP001457282"/>
    </source>
</evidence>
<organism evidence="2 3">
    <name type="scientific">Rubus argutus</name>
    <name type="common">Southern blackberry</name>
    <dbReference type="NCBI Taxonomy" id="59490"/>
    <lineage>
        <taxon>Eukaryota</taxon>
        <taxon>Viridiplantae</taxon>
        <taxon>Streptophyta</taxon>
        <taxon>Embryophyta</taxon>
        <taxon>Tracheophyta</taxon>
        <taxon>Spermatophyta</taxon>
        <taxon>Magnoliopsida</taxon>
        <taxon>eudicotyledons</taxon>
        <taxon>Gunneridae</taxon>
        <taxon>Pentapetalae</taxon>
        <taxon>rosids</taxon>
        <taxon>fabids</taxon>
        <taxon>Rosales</taxon>
        <taxon>Rosaceae</taxon>
        <taxon>Rosoideae</taxon>
        <taxon>Rosoideae incertae sedis</taxon>
        <taxon>Rubus</taxon>
    </lineage>
</organism>
<evidence type="ECO:0000256" key="1">
    <source>
        <dbReference type="SAM" id="MobiDB-lite"/>
    </source>
</evidence>
<keyword evidence="3" id="KW-1185">Reference proteome</keyword>
<name>A0AAW1Y338_RUBAR</name>
<feature type="region of interest" description="Disordered" evidence="1">
    <location>
        <begin position="78"/>
        <end position="97"/>
    </location>
</feature>
<dbReference type="AlphaFoldDB" id="A0AAW1Y338"/>
<accession>A0AAW1Y338</accession>
<evidence type="ECO:0000313" key="2">
    <source>
        <dbReference type="EMBL" id="KAK9943146.1"/>
    </source>
</evidence>
<gene>
    <name evidence="2" type="ORF">M0R45_008764</name>
</gene>